<reference evidence="4" key="2">
    <citation type="submission" date="2025-09" db="UniProtKB">
        <authorList>
            <consortium name="Ensembl"/>
        </authorList>
    </citation>
    <scope>IDENTIFICATION</scope>
</reference>
<keyword evidence="3" id="KW-0418">Kinase</keyword>
<dbReference type="AlphaFoldDB" id="A0A3Q2XCL6"/>
<dbReference type="Gene3D" id="3.40.50.300">
    <property type="entry name" value="P-loop containing nucleotide triphosphate hydrolases"/>
    <property type="match status" value="1"/>
</dbReference>
<keyword evidence="2" id="KW-0547">Nucleotide-binding</keyword>
<evidence type="ECO:0000256" key="3">
    <source>
        <dbReference type="ARBA" id="ARBA00022777"/>
    </source>
</evidence>
<dbReference type="InterPro" id="IPR027417">
    <property type="entry name" value="P-loop_NTPase"/>
</dbReference>
<reference evidence="4" key="1">
    <citation type="submission" date="2025-08" db="UniProtKB">
        <authorList>
            <consortium name="Ensembl"/>
        </authorList>
    </citation>
    <scope>IDENTIFICATION</scope>
</reference>
<evidence type="ECO:0000313" key="4">
    <source>
        <dbReference type="Ensembl" id="ENSHCOP00000002060.1"/>
    </source>
</evidence>
<keyword evidence="1" id="KW-0808">Transferase</keyword>
<dbReference type="PANTHER" id="PTHR23359">
    <property type="entry name" value="NUCLEOTIDE KINASE"/>
    <property type="match status" value="1"/>
</dbReference>
<dbReference type="InterPro" id="IPR036291">
    <property type="entry name" value="NAD(P)-bd_dom_sf"/>
</dbReference>
<dbReference type="InterPro" id="IPR047499">
    <property type="entry name" value="DD_AK7"/>
</dbReference>
<dbReference type="GeneTree" id="ENSGT00390000015102"/>
<evidence type="ECO:0000313" key="5">
    <source>
        <dbReference type="Proteomes" id="UP000264820"/>
    </source>
</evidence>
<dbReference type="SUPFAM" id="SSF52540">
    <property type="entry name" value="P-loop containing nucleoside triphosphate hydrolases"/>
    <property type="match status" value="1"/>
</dbReference>
<evidence type="ECO:0000256" key="2">
    <source>
        <dbReference type="ARBA" id="ARBA00022741"/>
    </source>
</evidence>
<dbReference type="CDD" id="cd01428">
    <property type="entry name" value="ADK"/>
    <property type="match status" value="1"/>
</dbReference>
<dbReference type="Gene3D" id="1.20.890.10">
    <property type="entry name" value="cAMP-dependent protein kinase regulatory subunit, dimerization-anchoring domain"/>
    <property type="match status" value="1"/>
</dbReference>
<organism evidence="4 5">
    <name type="scientific">Hippocampus comes</name>
    <name type="common">Tiger tail seahorse</name>
    <dbReference type="NCBI Taxonomy" id="109280"/>
    <lineage>
        <taxon>Eukaryota</taxon>
        <taxon>Metazoa</taxon>
        <taxon>Chordata</taxon>
        <taxon>Craniata</taxon>
        <taxon>Vertebrata</taxon>
        <taxon>Euteleostomi</taxon>
        <taxon>Actinopterygii</taxon>
        <taxon>Neopterygii</taxon>
        <taxon>Teleostei</taxon>
        <taxon>Neoteleostei</taxon>
        <taxon>Acanthomorphata</taxon>
        <taxon>Syngnathiaria</taxon>
        <taxon>Syngnathiformes</taxon>
        <taxon>Syngnathoidei</taxon>
        <taxon>Syngnathidae</taxon>
        <taxon>Hippocampus</taxon>
    </lineage>
</organism>
<protein>
    <submittedName>
        <fullName evidence="4">Adenylate kinase 7b</fullName>
    </submittedName>
</protein>
<sequence>FLADWKMDILRDKLVFINDIDSFTNQHLKCRHWVTKLQGRRNEFRCFRSYQTLCLESIHCKYQQKLKIKQETNYLLYYFVWKRPSREDLLKKLMECDIIIYNITGYPEQVDEAHWAVTALYDNKTHFQRPKCFILISTVMTWACSEAISSLELPFTDDDFRRRKAHPNFQKHLELEKMVGKMGKMVALFSTYVVVSGLQYGMGEQVFHLFFKISWLGQENETPVFGEGNNIVPTIHVSDLASVIKKIIERQPKPNYLVAVDYSNNTMEDIVKAIACALGLGKIQKKPFEEAFLKQDLSIMDIDLLHVNLCMEGVHLKELFSIHWLCEFGLVENIELVVEEYRQVRGLLPIRMCVLGPPAVGKTRVSQQICDHYMLHHIRLNDTVSETILNLVCVSTENEESAAAIEAQELLNIFKDNMEQNGGFLDDQLLVKVMTDKLTSNPCKNQGFVLDGFPKTYDQAKELFHDLSHSTNFVVWLDALDSYLKDRVINISEKLVQEHKYEQEHFLQLLAKYREKNMEGESVVNYFEELDINPLLIGINSLNTPGNPLLMHAICERVGKPRNYGQSNDKIQEAGIKPTETVNKANKEQREVEEARQRSAHWEMWTQTLEEKRQWEVQQLEVLSVPMKTYLTQHIITTVSQGLIACGSVWPDDPIDFLAEYLIKNNP</sequence>
<dbReference type="STRING" id="109280.ENSHCOP00000002060"/>
<accession>A0A3Q2XCL6</accession>
<proteinExistence type="predicted"/>
<evidence type="ECO:0000256" key="1">
    <source>
        <dbReference type="ARBA" id="ARBA00022679"/>
    </source>
</evidence>
<dbReference type="Pfam" id="PF00406">
    <property type="entry name" value="ADK"/>
    <property type="match status" value="1"/>
</dbReference>
<dbReference type="InterPro" id="IPR000850">
    <property type="entry name" value="Adenylat/UMP-CMP_kin"/>
</dbReference>
<dbReference type="InterPro" id="IPR007858">
    <property type="entry name" value="Dpy-30_motif"/>
</dbReference>
<dbReference type="GO" id="GO:0019205">
    <property type="term" value="F:nucleobase-containing compound kinase activity"/>
    <property type="evidence" value="ECO:0007669"/>
    <property type="project" value="InterPro"/>
</dbReference>
<dbReference type="Proteomes" id="UP000264820">
    <property type="component" value="Unplaced"/>
</dbReference>
<dbReference type="CDD" id="cd22967">
    <property type="entry name" value="DD_AK7"/>
    <property type="match status" value="1"/>
</dbReference>
<keyword evidence="5" id="KW-1185">Reference proteome</keyword>
<dbReference type="Ensembl" id="ENSHCOT00000011048.1">
    <property type="protein sequence ID" value="ENSHCOP00000002060.1"/>
    <property type="gene ID" value="ENSHCOG00000003176.1"/>
</dbReference>
<dbReference type="Pfam" id="PF05186">
    <property type="entry name" value="Dpy-30"/>
    <property type="match status" value="1"/>
</dbReference>
<dbReference type="Gene3D" id="3.40.50.720">
    <property type="entry name" value="NAD(P)-binding Rossmann-like Domain"/>
    <property type="match status" value="1"/>
</dbReference>
<dbReference type="GO" id="GO:0005524">
    <property type="term" value="F:ATP binding"/>
    <property type="evidence" value="ECO:0007669"/>
    <property type="project" value="InterPro"/>
</dbReference>
<dbReference type="OMA" id="HAYVITP"/>
<name>A0A3Q2XCL6_HIPCM</name>
<dbReference type="GO" id="GO:0006139">
    <property type="term" value="P:nucleobase-containing compound metabolic process"/>
    <property type="evidence" value="ECO:0007669"/>
    <property type="project" value="InterPro"/>
</dbReference>
<dbReference type="SUPFAM" id="SSF51735">
    <property type="entry name" value="NAD(P)-binding Rossmann-fold domains"/>
    <property type="match status" value="1"/>
</dbReference>